<feature type="binding site" evidence="17">
    <location>
        <position position="43"/>
    </location>
    <ligand>
        <name>8-oxo-dGTP</name>
        <dbReference type="ChEBI" id="CHEBI:77896"/>
    </ligand>
</feature>
<name>A0A2T5MDM1_9GAMM</name>
<evidence type="ECO:0000256" key="13">
    <source>
        <dbReference type="ARBA" id="ARBA00040794"/>
    </source>
</evidence>
<dbReference type="Pfam" id="PF14815">
    <property type="entry name" value="NUDIX_4"/>
    <property type="match status" value="1"/>
</dbReference>
<dbReference type="NCBIfam" id="TIGR00586">
    <property type="entry name" value="mutt"/>
    <property type="match status" value="1"/>
</dbReference>
<evidence type="ECO:0000256" key="11">
    <source>
        <dbReference type="ARBA" id="ARBA00036904"/>
    </source>
</evidence>
<evidence type="ECO:0000256" key="15">
    <source>
        <dbReference type="ARBA" id="ARBA00041979"/>
    </source>
</evidence>
<keyword evidence="6" id="KW-0227">DNA damage</keyword>
<dbReference type="InterPro" id="IPR047127">
    <property type="entry name" value="MutT-like"/>
</dbReference>
<dbReference type="FunFam" id="3.90.79.10:FF:000014">
    <property type="entry name" value="8-oxo-dGTP diphosphatase MutT"/>
    <property type="match status" value="1"/>
</dbReference>
<keyword evidence="4" id="KW-0235">DNA replication</keyword>
<dbReference type="Gene3D" id="3.20.20.70">
    <property type="entry name" value="Aldolase class I"/>
    <property type="match status" value="1"/>
</dbReference>
<reference evidence="20 21" key="1">
    <citation type="submission" date="2018-04" db="EMBL/GenBank/DDBJ databases">
        <title>Novel species isolated from glacier.</title>
        <authorList>
            <person name="Liu Q."/>
            <person name="Xin Y.-H."/>
        </authorList>
    </citation>
    <scope>NUCLEOTIDE SEQUENCE [LARGE SCALE GENOMIC DNA]</scope>
    <source>
        <strain evidence="20 21">GT1R17</strain>
    </source>
</reference>
<dbReference type="GO" id="GO:0006260">
    <property type="term" value="P:DNA replication"/>
    <property type="evidence" value="ECO:0007669"/>
    <property type="project" value="UniProtKB-KW"/>
</dbReference>
<organism evidence="20 21">
    <name type="scientific">Stenotrophobium rhamnosiphilum</name>
    <dbReference type="NCBI Taxonomy" id="2029166"/>
    <lineage>
        <taxon>Bacteria</taxon>
        <taxon>Pseudomonadati</taxon>
        <taxon>Pseudomonadota</taxon>
        <taxon>Gammaproteobacteria</taxon>
        <taxon>Nevskiales</taxon>
        <taxon>Nevskiaceae</taxon>
        <taxon>Stenotrophobium</taxon>
    </lineage>
</organism>
<evidence type="ECO:0000313" key="20">
    <source>
        <dbReference type="EMBL" id="PTU30681.1"/>
    </source>
</evidence>
<dbReference type="NCBIfam" id="NF006530">
    <property type="entry name" value="PRK08999.1"/>
    <property type="match status" value="1"/>
</dbReference>
<evidence type="ECO:0000256" key="2">
    <source>
        <dbReference type="ARBA" id="ARBA00005582"/>
    </source>
</evidence>
<evidence type="ECO:0000256" key="18">
    <source>
        <dbReference type="PIRSR" id="PIRSR603561-2"/>
    </source>
</evidence>
<evidence type="ECO:0000256" key="3">
    <source>
        <dbReference type="ARBA" id="ARBA00022457"/>
    </source>
</evidence>
<feature type="binding site" evidence="18">
    <location>
        <position position="57"/>
    </location>
    <ligand>
        <name>Mg(2+)</name>
        <dbReference type="ChEBI" id="CHEBI:18420"/>
    </ligand>
</feature>
<dbReference type="InterPro" id="IPR036206">
    <property type="entry name" value="ThiamineP_synth_sf"/>
</dbReference>
<evidence type="ECO:0000256" key="10">
    <source>
        <dbReference type="ARBA" id="ARBA00035861"/>
    </source>
</evidence>
<dbReference type="GO" id="GO:0046872">
    <property type="term" value="F:metal ion binding"/>
    <property type="evidence" value="ECO:0007669"/>
    <property type="project" value="UniProtKB-KW"/>
</dbReference>
<evidence type="ECO:0000256" key="12">
    <source>
        <dbReference type="ARBA" id="ARBA00038905"/>
    </source>
</evidence>
<keyword evidence="3" id="KW-0515">Mutator protein</keyword>
<keyword evidence="8 18" id="KW-0460">Magnesium</keyword>
<comment type="caution">
    <text evidence="20">The sequence shown here is derived from an EMBL/GenBank/DDBJ whole genome shotgun (WGS) entry which is preliminary data.</text>
</comment>
<keyword evidence="21" id="KW-1185">Reference proteome</keyword>
<dbReference type="InterPro" id="IPR029119">
    <property type="entry name" value="MutY_C"/>
</dbReference>
<dbReference type="EMBL" id="QANS01000005">
    <property type="protein sequence ID" value="PTU30681.1"/>
    <property type="molecule type" value="Genomic_DNA"/>
</dbReference>
<protein>
    <recommendedName>
        <fullName evidence="13">8-oxo-dGTP diphosphatase</fullName>
        <ecNumber evidence="12">3.6.1.55</ecNumber>
    </recommendedName>
    <alternativeName>
        <fullName evidence="16">7,8-dihydro-8-oxoguanine-triphosphatase</fullName>
    </alternativeName>
    <alternativeName>
        <fullName evidence="15">Mutator protein MutT</fullName>
    </alternativeName>
    <alternativeName>
        <fullName evidence="14">dGTP pyrophosphohydrolase</fullName>
    </alternativeName>
</protein>
<dbReference type="InterPro" id="IPR003561">
    <property type="entry name" value="Mutator_MutT"/>
</dbReference>
<comment type="cofactor">
    <cofactor evidence="1 18">
        <name>Mg(2+)</name>
        <dbReference type="ChEBI" id="CHEBI:18420"/>
    </cofactor>
</comment>
<dbReference type="PANTHER" id="PTHR47707">
    <property type="entry name" value="8-OXO-DGTP DIPHOSPHATASE"/>
    <property type="match status" value="1"/>
</dbReference>
<dbReference type="PANTHER" id="PTHR47707:SF1">
    <property type="entry name" value="NUDIX HYDROLASE FAMILY PROTEIN"/>
    <property type="match status" value="1"/>
</dbReference>
<evidence type="ECO:0000256" key="1">
    <source>
        <dbReference type="ARBA" id="ARBA00001946"/>
    </source>
</evidence>
<dbReference type="SUPFAM" id="SSF51391">
    <property type="entry name" value="Thiamin phosphate synthase"/>
    <property type="match status" value="1"/>
</dbReference>
<dbReference type="GO" id="GO:0035539">
    <property type="term" value="F:8-oxo-7,8-dihydrodeoxyguanosine triphosphate pyrophosphatase activity"/>
    <property type="evidence" value="ECO:0007669"/>
    <property type="project" value="UniProtKB-EC"/>
</dbReference>
<evidence type="ECO:0000256" key="9">
    <source>
        <dbReference type="ARBA" id="ARBA00023204"/>
    </source>
</evidence>
<dbReference type="GO" id="GO:0044716">
    <property type="term" value="F:8-oxo-GDP phosphatase activity"/>
    <property type="evidence" value="ECO:0007669"/>
    <property type="project" value="TreeGrafter"/>
</dbReference>
<feature type="binding site" evidence="17">
    <location>
        <begin position="54"/>
        <end position="57"/>
    </location>
    <ligand>
        <name>8-oxo-dGTP</name>
        <dbReference type="ChEBI" id="CHEBI:77896"/>
    </ligand>
</feature>
<dbReference type="Pfam" id="PF02581">
    <property type="entry name" value="TMP-TENI"/>
    <property type="match status" value="1"/>
</dbReference>
<comment type="similarity">
    <text evidence="2">Belongs to the Nudix hydrolase family.</text>
</comment>
<keyword evidence="5 18" id="KW-0479">Metal-binding</keyword>
<dbReference type="InterPro" id="IPR022998">
    <property type="entry name" value="ThiamineP_synth_TenI"/>
</dbReference>
<evidence type="ECO:0000313" key="21">
    <source>
        <dbReference type="Proteomes" id="UP000244248"/>
    </source>
</evidence>
<dbReference type="InterPro" id="IPR020084">
    <property type="entry name" value="NUDIX_hydrolase_CS"/>
</dbReference>
<evidence type="ECO:0000256" key="6">
    <source>
        <dbReference type="ARBA" id="ARBA00022763"/>
    </source>
</evidence>
<dbReference type="Gene3D" id="3.90.79.10">
    <property type="entry name" value="Nucleoside Triphosphate Pyrophosphohydrolase"/>
    <property type="match status" value="1"/>
</dbReference>
<sequence length="334" mass="36012">MDLRLQLRLCEDQRRIPHLIRRSIAVAAGCIVNAAGEVLIAQRPEGKIAAGKWEFPGGKIEVGERADQALVRELEEELGVHASAFRPLVRITHDYSDRKVVLDTWLVTAFSGEPHGREQQAFAWVRPERLFDYPLLGADGPIVASLRLPQDYVFTPEGIDEAALVSGLPLLPKGALLRLRQPALSDAAYKALAGRLAPACKRLGLLLMLDRDPAMVAELGAAGWHASAAALSAQTSRPLAEEFWFAASVHNEAELAQAQKAGADFLVVGSVNPTPSHPQGKVLGWSGFAALADQANRPVYAIGGVRPRDREQAFAHYAQGVAGISAYWSVPSSS</sequence>
<keyword evidence="7" id="KW-0378">Hydrolase</keyword>
<dbReference type="PROSITE" id="PS00893">
    <property type="entry name" value="NUDIX_BOX"/>
    <property type="match status" value="1"/>
</dbReference>
<evidence type="ECO:0000256" key="7">
    <source>
        <dbReference type="ARBA" id="ARBA00022801"/>
    </source>
</evidence>
<dbReference type="PRINTS" id="PR00502">
    <property type="entry name" value="NUDIXFAMILY"/>
</dbReference>
<dbReference type="Proteomes" id="UP000244248">
    <property type="component" value="Unassembled WGS sequence"/>
</dbReference>
<proteinExistence type="inferred from homology"/>
<evidence type="ECO:0000256" key="17">
    <source>
        <dbReference type="PIRSR" id="PIRSR603561-1"/>
    </source>
</evidence>
<dbReference type="AlphaFoldDB" id="A0A2T5MDM1"/>
<feature type="binding site" evidence="18">
    <location>
        <position position="77"/>
    </location>
    <ligand>
        <name>Mg(2+)</name>
        <dbReference type="ChEBI" id="CHEBI:18420"/>
    </ligand>
</feature>
<dbReference type="InterPro" id="IPR020476">
    <property type="entry name" value="Nudix_hydrolase"/>
</dbReference>
<gene>
    <name evidence="20" type="ORF">CJD38_14400</name>
</gene>
<dbReference type="InterPro" id="IPR013785">
    <property type="entry name" value="Aldolase_TIM"/>
</dbReference>
<accession>A0A2T5MDM1</accession>
<dbReference type="GO" id="GO:0044715">
    <property type="term" value="F:8-oxo-dGDP phosphatase activity"/>
    <property type="evidence" value="ECO:0007669"/>
    <property type="project" value="TreeGrafter"/>
</dbReference>
<comment type="catalytic activity">
    <reaction evidence="10">
        <text>8-oxo-dGTP + H2O = 8-oxo-dGMP + diphosphate + H(+)</text>
        <dbReference type="Rhea" id="RHEA:31575"/>
        <dbReference type="ChEBI" id="CHEBI:15377"/>
        <dbReference type="ChEBI" id="CHEBI:15378"/>
        <dbReference type="ChEBI" id="CHEBI:33019"/>
        <dbReference type="ChEBI" id="CHEBI:63224"/>
        <dbReference type="ChEBI" id="CHEBI:77896"/>
        <dbReference type="EC" id="3.6.1.55"/>
    </reaction>
</comment>
<dbReference type="GO" id="GO:0006281">
    <property type="term" value="P:DNA repair"/>
    <property type="evidence" value="ECO:0007669"/>
    <property type="project" value="UniProtKB-KW"/>
</dbReference>
<dbReference type="CDD" id="cd00564">
    <property type="entry name" value="TMP_TenI"/>
    <property type="match status" value="1"/>
</dbReference>
<comment type="catalytic activity">
    <reaction evidence="11">
        <text>8-oxo-GTP + H2O = 8-oxo-GMP + diphosphate + H(+)</text>
        <dbReference type="Rhea" id="RHEA:67616"/>
        <dbReference type="ChEBI" id="CHEBI:15377"/>
        <dbReference type="ChEBI" id="CHEBI:15378"/>
        <dbReference type="ChEBI" id="CHEBI:33019"/>
        <dbReference type="ChEBI" id="CHEBI:143553"/>
        <dbReference type="ChEBI" id="CHEBI:145694"/>
    </reaction>
</comment>
<keyword evidence="9" id="KW-0234">DNA repair</keyword>
<evidence type="ECO:0000256" key="16">
    <source>
        <dbReference type="ARBA" id="ARBA00042798"/>
    </source>
</evidence>
<evidence type="ECO:0000256" key="5">
    <source>
        <dbReference type="ARBA" id="ARBA00022723"/>
    </source>
</evidence>
<dbReference type="GO" id="GO:0009228">
    <property type="term" value="P:thiamine biosynthetic process"/>
    <property type="evidence" value="ECO:0007669"/>
    <property type="project" value="UniProtKB-KW"/>
</dbReference>
<dbReference type="GO" id="GO:0008413">
    <property type="term" value="F:8-oxo-7,8-dihydroguanosine triphosphate pyrophosphatase activity"/>
    <property type="evidence" value="ECO:0007669"/>
    <property type="project" value="InterPro"/>
</dbReference>
<dbReference type="SUPFAM" id="SSF55811">
    <property type="entry name" value="Nudix"/>
    <property type="match status" value="1"/>
</dbReference>
<dbReference type="EC" id="3.6.1.55" evidence="12"/>
<evidence type="ECO:0000259" key="19">
    <source>
        <dbReference type="PROSITE" id="PS51462"/>
    </source>
</evidence>
<feature type="domain" description="Nudix hydrolase" evidence="19">
    <location>
        <begin position="22"/>
        <end position="150"/>
    </location>
</feature>
<evidence type="ECO:0000256" key="4">
    <source>
        <dbReference type="ARBA" id="ARBA00022705"/>
    </source>
</evidence>
<dbReference type="PROSITE" id="PS51462">
    <property type="entry name" value="NUDIX"/>
    <property type="match status" value="1"/>
</dbReference>
<evidence type="ECO:0000256" key="8">
    <source>
        <dbReference type="ARBA" id="ARBA00022842"/>
    </source>
</evidence>
<dbReference type="InterPro" id="IPR000086">
    <property type="entry name" value="NUDIX_hydrolase_dom"/>
</dbReference>
<dbReference type="CDD" id="cd03425">
    <property type="entry name" value="NUDIX_MutT_NudA_like"/>
    <property type="match status" value="1"/>
</dbReference>
<evidence type="ECO:0000256" key="14">
    <source>
        <dbReference type="ARBA" id="ARBA00041592"/>
    </source>
</evidence>
<dbReference type="InterPro" id="IPR015797">
    <property type="entry name" value="NUDIX_hydrolase-like_dom_sf"/>
</dbReference>